<dbReference type="GO" id="GO:0005819">
    <property type="term" value="C:spindle"/>
    <property type="evidence" value="ECO:0007669"/>
    <property type="project" value="InterPro"/>
</dbReference>
<evidence type="ECO:0000313" key="1">
    <source>
        <dbReference type="EMBL" id="GFY84341.1"/>
    </source>
</evidence>
<comment type="caution">
    <text evidence="1">The sequence shown here is derived from an EMBL/GenBank/DDBJ whole genome shotgun (WGS) entry which is preliminary data.</text>
</comment>
<dbReference type="GO" id="GO:0005880">
    <property type="term" value="C:nuclear microtubule"/>
    <property type="evidence" value="ECO:0007669"/>
    <property type="project" value="TreeGrafter"/>
</dbReference>
<reference evidence="1 2" key="1">
    <citation type="submission" date="2019-07" db="EMBL/GenBank/DDBJ databases">
        <title>De Novo Assembly of kiwifruit Actinidia rufa.</title>
        <authorList>
            <person name="Sugita-Konishi S."/>
            <person name="Sato K."/>
            <person name="Mori E."/>
            <person name="Abe Y."/>
            <person name="Kisaki G."/>
            <person name="Hamano K."/>
            <person name="Suezawa K."/>
            <person name="Otani M."/>
            <person name="Fukuda T."/>
            <person name="Manabe T."/>
            <person name="Gomi K."/>
            <person name="Tabuchi M."/>
            <person name="Akimitsu K."/>
            <person name="Kataoka I."/>
        </authorList>
    </citation>
    <scope>NUCLEOTIDE SEQUENCE [LARGE SCALE GENOMIC DNA]</scope>
    <source>
        <strain evidence="2">cv. Fuchu</strain>
    </source>
</reference>
<protein>
    <recommendedName>
        <fullName evidence="3">TPX2 central domain-containing protein</fullName>
    </recommendedName>
</protein>
<dbReference type="PANTHER" id="PTHR14326">
    <property type="entry name" value="TARGETING PROTEIN FOR XKLP2"/>
    <property type="match status" value="1"/>
</dbReference>
<evidence type="ECO:0000313" key="2">
    <source>
        <dbReference type="Proteomes" id="UP000585474"/>
    </source>
</evidence>
<evidence type="ECO:0008006" key="3">
    <source>
        <dbReference type="Google" id="ProtNLM"/>
    </source>
</evidence>
<sequence>MNGDMDEEMEEFVADFFEFSEVASDYEFDAARFFDFSRPESSSEAEEAERWFQSARSYPPSRKDFVVDCVIIVRVC</sequence>
<proteinExistence type="predicted"/>
<dbReference type="InterPro" id="IPR009675">
    <property type="entry name" value="TPX2_fam"/>
</dbReference>
<dbReference type="OrthoDB" id="1684416at2759"/>
<dbReference type="GO" id="GO:0060236">
    <property type="term" value="P:regulation of mitotic spindle organization"/>
    <property type="evidence" value="ECO:0007669"/>
    <property type="project" value="InterPro"/>
</dbReference>
<dbReference type="GO" id="GO:0030295">
    <property type="term" value="F:protein kinase activator activity"/>
    <property type="evidence" value="ECO:0007669"/>
    <property type="project" value="TreeGrafter"/>
</dbReference>
<dbReference type="PANTHER" id="PTHR14326:SF15">
    <property type="entry name" value="OS06G0130200 PROTEIN"/>
    <property type="match status" value="1"/>
</dbReference>
<keyword evidence="2" id="KW-1185">Reference proteome</keyword>
<name>A0A7J0ECZ4_9ERIC</name>
<accession>A0A7J0ECZ4</accession>
<dbReference type="GO" id="GO:0008017">
    <property type="term" value="F:microtubule binding"/>
    <property type="evidence" value="ECO:0007669"/>
    <property type="project" value="TreeGrafter"/>
</dbReference>
<dbReference type="Proteomes" id="UP000585474">
    <property type="component" value="Unassembled WGS sequence"/>
</dbReference>
<dbReference type="EMBL" id="BJWL01000003">
    <property type="protein sequence ID" value="GFY84341.1"/>
    <property type="molecule type" value="Genomic_DNA"/>
</dbReference>
<dbReference type="GO" id="GO:0090307">
    <property type="term" value="P:mitotic spindle assembly"/>
    <property type="evidence" value="ECO:0007669"/>
    <property type="project" value="TreeGrafter"/>
</dbReference>
<gene>
    <name evidence="1" type="ORF">Acr_03g0011150</name>
</gene>
<organism evidence="1 2">
    <name type="scientific">Actinidia rufa</name>
    <dbReference type="NCBI Taxonomy" id="165716"/>
    <lineage>
        <taxon>Eukaryota</taxon>
        <taxon>Viridiplantae</taxon>
        <taxon>Streptophyta</taxon>
        <taxon>Embryophyta</taxon>
        <taxon>Tracheophyta</taxon>
        <taxon>Spermatophyta</taxon>
        <taxon>Magnoliopsida</taxon>
        <taxon>eudicotyledons</taxon>
        <taxon>Gunneridae</taxon>
        <taxon>Pentapetalae</taxon>
        <taxon>asterids</taxon>
        <taxon>Ericales</taxon>
        <taxon>Actinidiaceae</taxon>
        <taxon>Actinidia</taxon>
    </lineage>
</organism>
<dbReference type="AlphaFoldDB" id="A0A7J0ECZ4"/>